<evidence type="ECO:0000313" key="2">
    <source>
        <dbReference type="Proteomes" id="UP000736672"/>
    </source>
</evidence>
<comment type="caution">
    <text evidence="1">The sequence shown here is derived from an EMBL/GenBank/DDBJ whole genome shotgun (WGS) entry which is preliminary data.</text>
</comment>
<evidence type="ECO:0000313" key="1">
    <source>
        <dbReference type="EMBL" id="KAH7259878.1"/>
    </source>
</evidence>
<dbReference type="EMBL" id="JAGTJS010000008">
    <property type="protein sequence ID" value="KAH7259878.1"/>
    <property type="molecule type" value="Genomic_DNA"/>
</dbReference>
<reference evidence="1" key="1">
    <citation type="journal article" date="2021" name="Nat. Commun.">
        <title>Genetic determinants of endophytism in the Arabidopsis root mycobiome.</title>
        <authorList>
            <person name="Mesny F."/>
            <person name="Miyauchi S."/>
            <person name="Thiergart T."/>
            <person name="Pickel B."/>
            <person name="Atanasova L."/>
            <person name="Karlsson M."/>
            <person name="Huettel B."/>
            <person name="Barry K.W."/>
            <person name="Haridas S."/>
            <person name="Chen C."/>
            <person name="Bauer D."/>
            <person name="Andreopoulos W."/>
            <person name="Pangilinan J."/>
            <person name="LaButti K."/>
            <person name="Riley R."/>
            <person name="Lipzen A."/>
            <person name="Clum A."/>
            <person name="Drula E."/>
            <person name="Henrissat B."/>
            <person name="Kohler A."/>
            <person name="Grigoriev I.V."/>
            <person name="Martin F.M."/>
            <person name="Hacquard S."/>
        </authorList>
    </citation>
    <scope>NUCLEOTIDE SEQUENCE</scope>
    <source>
        <strain evidence="1">FSSC 5 MPI-SDFR-AT-0091</strain>
    </source>
</reference>
<dbReference type="Proteomes" id="UP000736672">
    <property type="component" value="Unassembled WGS sequence"/>
</dbReference>
<keyword evidence="2" id="KW-1185">Reference proteome</keyword>
<dbReference type="OrthoDB" id="5031313at2759"/>
<proteinExistence type="predicted"/>
<accession>A0A9P9HLD4</accession>
<sequence>MPRWPFSFAPLENKDDRAPWNAAIIPYLELKQVFDLVPDIHISKAKYDDHHEVSYFTQFVRLKLYLDAKLLDENSRVWKELQEADPGFRKIRHIHHFAVYDSDVKEDGFPEEWKDKKWFANWVRTNVMTQLRILDEEALKRGTDVILHTNYVKKWEAEKKKYEDDLEKQRLAGLSKGELALEKKQKKWEEKLAKDVKNLIYDTSKTLIENSKEISESLDKEKHAKDQKEDWETRWAAHMKHLEPEGTIRSKEISERVEYAYSQSLRWEARRNQECEKLHKLFREQDELFRELKHYESFLMDP</sequence>
<protein>
    <submittedName>
        <fullName evidence="1">Uncharacterized protein</fullName>
    </submittedName>
</protein>
<name>A0A9P9HLD4_FUSSL</name>
<dbReference type="AlphaFoldDB" id="A0A9P9HLD4"/>
<organism evidence="1 2">
    <name type="scientific">Fusarium solani</name>
    <name type="common">Filamentous fungus</name>
    <dbReference type="NCBI Taxonomy" id="169388"/>
    <lineage>
        <taxon>Eukaryota</taxon>
        <taxon>Fungi</taxon>
        <taxon>Dikarya</taxon>
        <taxon>Ascomycota</taxon>
        <taxon>Pezizomycotina</taxon>
        <taxon>Sordariomycetes</taxon>
        <taxon>Hypocreomycetidae</taxon>
        <taxon>Hypocreales</taxon>
        <taxon>Nectriaceae</taxon>
        <taxon>Fusarium</taxon>
        <taxon>Fusarium solani species complex</taxon>
    </lineage>
</organism>
<gene>
    <name evidence="1" type="ORF">B0J15DRAFT_547516</name>
</gene>